<evidence type="ECO:0000256" key="1">
    <source>
        <dbReference type="SAM" id="SignalP"/>
    </source>
</evidence>
<dbReference type="PROSITE" id="PS51257">
    <property type="entry name" value="PROKAR_LIPOPROTEIN"/>
    <property type="match status" value="1"/>
</dbReference>
<feature type="signal peptide" evidence="1">
    <location>
        <begin position="1"/>
        <end position="20"/>
    </location>
</feature>
<organism evidence="2 3">
    <name type="scientific">Vitreoscilla stercoraria</name>
    <dbReference type="NCBI Taxonomy" id="61"/>
    <lineage>
        <taxon>Bacteria</taxon>
        <taxon>Pseudomonadati</taxon>
        <taxon>Pseudomonadota</taxon>
        <taxon>Betaproteobacteria</taxon>
        <taxon>Neisseriales</taxon>
        <taxon>Neisseriaceae</taxon>
        <taxon>Vitreoscilla</taxon>
    </lineage>
</organism>
<keyword evidence="1" id="KW-0732">Signal</keyword>
<feature type="chain" id="PRO_5045425216" description="Lipoprotein" evidence="1">
    <location>
        <begin position="21"/>
        <end position="166"/>
    </location>
</feature>
<accession>A0ABY4E9K3</accession>
<dbReference type="RefSeq" id="WP_155970607.1">
    <property type="nucleotide sequence ID" value="NZ_CP091512.1"/>
</dbReference>
<sequence>MQFNKWLIATMSAWALSACASTDAPNPSTQAKSKPVQTNVQFDSYQEVAYQCQGGRVLALYGIKNNTVAGVQVVYDGAQSPLLLRTNNPKYNEFSSSGRHITWTQNLAAPAQVKSADARGLTRLVGSNPQDMAIGLVVEACKVDTNMTAKLGSVADEAKIQWLNAK</sequence>
<gene>
    <name evidence="2" type="ORF">LVJ81_10290</name>
</gene>
<evidence type="ECO:0000313" key="3">
    <source>
        <dbReference type="Proteomes" id="UP000832034"/>
    </source>
</evidence>
<reference evidence="2" key="2">
    <citation type="journal article" date="2022" name="Res Sq">
        <title>Evolution of multicellular longitudinally dividing oral cavity symbionts (Neisseriaceae).</title>
        <authorList>
            <person name="Nyongesa S."/>
            <person name="Weber P."/>
            <person name="Bernet E."/>
            <person name="Pullido F."/>
            <person name="Nieckarz M."/>
            <person name="Delaby M."/>
            <person name="Nieves C."/>
            <person name="Viehboeck T."/>
            <person name="Krause N."/>
            <person name="Rivera-Millot A."/>
            <person name="Nakamura A."/>
            <person name="Vischer N."/>
            <person name="VanNieuwenhze M."/>
            <person name="Brun Y."/>
            <person name="Cava F."/>
            <person name="Bulgheresi S."/>
            <person name="Veyrier F."/>
        </authorList>
    </citation>
    <scope>NUCLEOTIDE SEQUENCE</scope>
    <source>
        <strain evidence="2">SAG 1488-6</strain>
    </source>
</reference>
<name>A0ABY4E9K3_VITST</name>
<dbReference type="Proteomes" id="UP000832034">
    <property type="component" value="Chromosome"/>
</dbReference>
<reference evidence="2" key="1">
    <citation type="submission" date="2021-12" db="EMBL/GenBank/DDBJ databases">
        <authorList>
            <person name="Veyrier F.J."/>
        </authorList>
    </citation>
    <scope>NUCLEOTIDE SEQUENCE</scope>
    <source>
        <strain evidence="2">SAG 1488-6</strain>
    </source>
</reference>
<evidence type="ECO:0000313" key="2">
    <source>
        <dbReference type="EMBL" id="UOO92008.1"/>
    </source>
</evidence>
<evidence type="ECO:0008006" key="4">
    <source>
        <dbReference type="Google" id="ProtNLM"/>
    </source>
</evidence>
<proteinExistence type="predicted"/>
<keyword evidence="3" id="KW-1185">Reference proteome</keyword>
<protein>
    <recommendedName>
        <fullName evidence="4">Lipoprotein</fullName>
    </recommendedName>
</protein>
<dbReference type="EMBL" id="CP091512">
    <property type="protein sequence ID" value="UOO92008.1"/>
    <property type="molecule type" value="Genomic_DNA"/>
</dbReference>